<dbReference type="RefSeq" id="WP_058853148.1">
    <property type="nucleotide sequence ID" value="NZ_BMMH01000001.1"/>
</dbReference>
<evidence type="ECO:0008006" key="5">
    <source>
        <dbReference type="Google" id="ProtNLM"/>
    </source>
</evidence>
<feature type="compositionally biased region" description="Low complexity" evidence="2">
    <location>
        <begin position="230"/>
        <end position="282"/>
    </location>
</feature>
<comment type="caution">
    <text evidence="3">The sequence shown here is derived from an EMBL/GenBank/DDBJ whole genome shotgun (WGS) entry which is preliminary data.</text>
</comment>
<keyword evidence="4" id="KW-1185">Reference proteome</keyword>
<sequence length="556" mass="57671">MSESLWLDPDEMHASAAELEEIADEVAQLVAELKMAQAREGDCWGGDKPGNAFAESFVPSAEQGMAGFENLVDSVRAISAGIRATTDAFANADGAGRTQVGSSDPASTMSADPIMQTYPSLDPTSRYVDQAAQATRQATGPTSPPGNAAAAAAGPSSTDDTAPATTDTDRSRPPEQQQSAPEPDQQQPSAPEQSDSADSSSPDLGASSEPDRDPQQPMITAPGAAAPVMPASQGPGTGTTTAPADPKIPAARADSARPAADSPWGRTPAGVPRPGVAGAAAPQENPVPPRASPPPNTGRPPVPAKPGEERGRTPAREPAPARARRKTGDEAMAILHEMASRHDLEIAGFETAGIAEQTAQEIADAVDVVLTKYPIILCGIQVADGGPPSLVENRNEAAVVPEAAVSEPPEPWIVLSGAAAADPGILIGRERAGPDFADTVLRQRPMYVTMLRELGHVLDLSGGARARAVVQRTLITEYLRISGAQNDNLGRIVSGYKSWRAELGDYCFDNGVFSAGRALAAGFAAVEVHRDDAPVSAKALHRLLVEMARTALPHTL</sequence>
<evidence type="ECO:0000313" key="4">
    <source>
        <dbReference type="Proteomes" id="UP000638263"/>
    </source>
</evidence>
<dbReference type="SUPFAM" id="SSF140453">
    <property type="entry name" value="EsxAB dimer-like"/>
    <property type="match status" value="1"/>
</dbReference>
<feature type="region of interest" description="Disordered" evidence="2">
    <location>
        <begin position="93"/>
        <end position="327"/>
    </location>
</feature>
<dbReference type="Proteomes" id="UP000638263">
    <property type="component" value="Unassembled WGS sequence"/>
</dbReference>
<evidence type="ECO:0000256" key="2">
    <source>
        <dbReference type="SAM" id="MobiDB-lite"/>
    </source>
</evidence>
<evidence type="ECO:0000256" key="1">
    <source>
        <dbReference type="SAM" id="Coils"/>
    </source>
</evidence>
<reference evidence="3" key="1">
    <citation type="journal article" date="2014" name="Int. J. Syst. Evol. Microbiol.">
        <title>Complete genome sequence of Corynebacterium casei LMG S-19264T (=DSM 44701T), isolated from a smear-ripened cheese.</title>
        <authorList>
            <consortium name="US DOE Joint Genome Institute (JGI-PGF)"/>
            <person name="Walter F."/>
            <person name="Albersmeier A."/>
            <person name="Kalinowski J."/>
            <person name="Ruckert C."/>
        </authorList>
    </citation>
    <scope>NUCLEOTIDE SEQUENCE</scope>
    <source>
        <strain evidence="3">CGMCC 4.3508</strain>
    </source>
</reference>
<gene>
    <name evidence="3" type="ORF">GCM10011588_00010</name>
</gene>
<keyword evidence="1" id="KW-0175">Coiled coil</keyword>
<feature type="compositionally biased region" description="Pro residues" evidence="2">
    <location>
        <begin position="285"/>
        <end position="304"/>
    </location>
</feature>
<dbReference type="AlphaFoldDB" id="A0A917R522"/>
<organism evidence="3 4">
    <name type="scientific">Nocardia jinanensis</name>
    <dbReference type="NCBI Taxonomy" id="382504"/>
    <lineage>
        <taxon>Bacteria</taxon>
        <taxon>Bacillati</taxon>
        <taxon>Actinomycetota</taxon>
        <taxon>Actinomycetes</taxon>
        <taxon>Mycobacteriales</taxon>
        <taxon>Nocardiaceae</taxon>
        <taxon>Nocardia</taxon>
    </lineage>
</organism>
<feature type="compositionally biased region" description="Low complexity" evidence="2">
    <location>
        <begin position="138"/>
        <end position="166"/>
    </location>
</feature>
<dbReference type="EMBL" id="BMMH01000001">
    <property type="protein sequence ID" value="GGK89777.1"/>
    <property type="molecule type" value="Genomic_DNA"/>
</dbReference>
<protein>
    <recommendedName>
        <fullName evidence="5">WXG100 family type VII secretion target</fullName>
    </recommendedName>
</protein>
<name>A0A917R522_9NOCA</name>
<dbReference type="Gene3D" id="1.10.287.1060">
    <property type="entry name" value="ESAT-6-like"/>
    <property type="match status" value="1"/>
</dbReference>
<evidence type="ECO:0000313" key="3">
    <source>
        <dbReference type="EMBL" id="GGK89777.1"/>
    </source>
</evidence>
<reference evidence="3" key="2">
    <citation type="submission" date="2020-09" db="EMBL/GenBank/DDBJ databases">
        <authorList>
            <person name="Sun Q."/>
            <person name="Zhou Y."/>
        </authorList>
    </citation>
    <scope>NUCLEOTIDE SEQUENCE</scope>
    <source>
        <strain evidence="3">CGMCC 4.3508</strain>
    </source>
</reference>
<feature type="compositionally biased region" description="Basic and acidic residues" evidence="2">
    <location>
        <begin position="306"/>
        <end position="315"/>
    </location>
</feature>
<proteinExistence type="predicted"/>
<feature type="compositionally biased region" description="Polar residues" evidence="2">
    <location>
        <begin position="99"/>
        <end position="110"/>
    </location>
</feature>
<dbReference type="InterPro" id="IPR036689">
    <property type="entry name" value="ESAT-6-like_sf"/>
</dbReference>
<feature type="coiled-coil region" evidence="1">
    <location>
        <begin position="12"/>
        <end position="39"/>
    </location>
</feature>
<feature type="compositionally biased region" description="Low complexity" evidence="2">
    <location>
        <begin position="174"/>
        <end position="197"/>
    </location>
</feature>
<accession>A0A917R522</accession>